<protein>
    <recommendedName>
        <fullName evidence="2">Insertion element IS402-like domain-containing protein</fullName>
    </recommendedName>
</protein>
<name>A0ABP5FHB0_9ACTN</name>
<evidence type="ECO:0000313" key="4">
    <source>
        <dbReference type="Proteomes" id="UP001500751"/>
    </source>
</evidence>
<sequence length="190" mass="21665">MPHTPPRIDPPDVHSAVLLGVPAPRRDPATTSANTPLPRLRRTGHPDPVVTDRAWERISALLPERPRRRRNPGRKPLDDRAVLNGILVVLGRRIGFEKLPQELEYGSGMTCWRRLRDWQRAGIWPDIARVLREEIPEARRIDFDRVIDSGESGETEGETRVARRPRSTTLVRQPSPVAMEFGFTALRKSR</sequence>
<dbReference type="InterPro" id="IPR052909">
    <property type="entry name" value="Transposase_6_like"/>
</dbReference>
<dbReference type="RefSeq" id="WP_344665849.1">
    <property type="nucleotide sequence ID" value="NZ_BAAAQN010000012.1"/>
</dbReference>
<evidence type="ECO:0000259" key="2">
    <source>
        <dbReference type="Pfam" id="PF13340"/>
    </source>
</evidence>
<dbReference type="Proteomes" id="UP001500751">
    <property type="component" value="Unassembled WGS sequence"/>
</dbReference>
<dbReference type="EMBL" id="BAAAQN010000012">
    <property type="protein sequence ID" value="GAA2026662.1"/>
    <property type="molecule type" value="Genomic_DNA"/>
</dbReference>
<evidence type="ECO:0000313" key="3">
    <source>
        <dbReference type="EMBL" id="GAA2026662.1"/>
    </source>
</evidence>
<keyword evidence="4" id="KW-1185">Reference proteome</keyword>
<dbReference type="PANTHER" id="PTHR46637:SF1">
    <property type="entry name" value="BLL5188 PROTEIN"/>
    <property type="match status" value="1"/>
</dbReference>
<comment type="caution">
    <text evidence="3">The sequence shown here is derived from an EMBL/GenBank/DDBJ whole genome shotgun (WGS) entry which is preliminary data.</text>
</comment>
<gene>
    <name evidence="3" type="ORF">GCM10009839_26470</name>
</gene>
<dbReference type="InterPro" id="IPR025161">
    <property type="entry name" value="IS402-like_dom"/>
</dbReference>
<accession>A0ABP5FHB0</accession>
<evidence type="ECO:0000256" key="1">
    <source>
        <dbReference type="SAM" id="MobiDB-lite"/>
    </source>
</evidence>
<dbReference type="PANTHER" id="PTHR46637">
    <property type="entry name" value="TIS1421-TRANSPOSASE PROTEIN A"/>
    <property type="match status" value="1"/>
</dbReference>
<feature type="domain" description="Insertion element IS402-like" evidence="2">
    <location>
        <begin position="50"/>
        <end position="127"/>
    </location>
</feature>
<feature type="region of interest" description="Disordered" evidence="1">
    <location>
        <begin position="149"/>
        <end position="168"/>
    </location>
</feature>
<proteinExistence type="predicted"/>
<dbReference type="Pfam" id="PF13340">
    <property type="entry name" value="DUF4096"/>
    <property type="match status" value="1"/>
</dbReference>
<reference evidence="4" key="1">
    <citation type="journal article" date="2019" name="Int. J. Syst. Evol. Microbiol.">
        <title>The Global Catalogue of Microorganisms (GCM) 10K type strain sequencing project: providing services to taxonomists for standard genome sequencing and annotation.</title>
        <authorList>
            <consortium name="The Broad Institute Genomics Platform"/>
            <consortium name="The Broad Institute Genome Sequencing Center for Infectious Disease"/>
            <person name="Wu L."/>
            <person name="Ma J."/>
        </authorList>
    </citation>
    <scope>NUCLEOTIDE SEQUENCE [LARGE SCALE GENOMIC DNA]</scope>
    <source>
        <strain evidence="4">JCM 16014</strain>
    </source>
</reference>
<organism evidence="3 4">
    <name type="scientific">Catenulispora yoronensis</name>
    <dbReference type="NCBI Taxonomy" id="450799"/>
    <lineage>
        <taxon>Bacteria</taxon>
        <taxon>Bacillati</taxon>
        <taxon>Actinomycetota</taxon>
        <taxon>Actinomycetes</taxon>
        <taxon>Catenulisporales</taxon>
        <taxon>Catenulisporaceae</taxon>
        <taxon>Catenulispora</taxon>
    </lineage>
</organism>
<feature type="region of interest" description="Disordered" evidence="1">
    <location>
        <begin position="20"/>
        <end position="49"/>
    </location>
</feature>